<evidence type="ECO:0000313" key="8">
    <source>
        <dbReference type="EMBL" id="KRR01646.1"/>
    </source>
</evidence>
<evidence type="ECO:0000256" key="5">
    <source>
        <dbReference type="ARBA" id="ARBA00038306"/>
    </source>
</evidence>
<feature type="domain" description="Outer membrane protein beta-barrel" evidence="7">
    <location>
        <begin position="40"/>
        <end position="274"/>
    </location>
</feature>
<gene>
    <name evidence="8" type="ORF">CP49_21765</name>
</gene>
<accession>A0A0R3L1H2</accession>
<dbReference type="PANTHER" id="PTHR34001:SF3">
    <property type="entry name" value="BLL7405 PROTEIN"/>
    <property type="match status" value="1"/>
</dbReference>
<keyword evidence="9" id="KW-1185">Reference proteome</keyword>
<keyword evidence="2 6" id="KW-0732">Signal</keyword>
<dbReference type="InterPro" id="IPR051692">
    <property type="entry name" value="OMP-like"/>
</dbReference>
<dbReference type="PANTHER" id="PTHR34001">
    <property type="entry name" value="BLL7405 PROTEIN"/>
    <property type="match status" value="1"/>
</dbReference>
<protein>
    <recommendedName>
        <fullName evidence="7">Outer membrane protein beta-barrel domain-containing protein</fullName>
    </recommendedName>
</protein>
<dbReference type="AlphaFoldDB" id="A0A0R3L1H2"/>
<keyword evidence="3" id="KW-0472">Membrane</keyword>
<reference evidence="8 9" key="1">
    <citation type="submission" date="2014-03" db="EMBL/GenBank/DDBJ databases">
        <title>Bradyrhizobium valentinum sp. nov., isolated from effective nodules of Lupinus mariae-josephae, a lupine endemic of basic-lime soils in Eastern Spain.</title>
        <authorList>
            <person name="Duran D."/>
            <person name="Rey L."/>
            <person name="Navarro A."/>
            <person name="Busquets A."/>
            <person name="Imperial J."/>
            <person name="Ruiz-Argueso T."/>
        </authorList>
    </citation>
    <scope>NUCLEOTIDE SEQUENCE [LARGE SCALE GENOMIC DNA]</scope>
    <source>
        <strain evidence="8 9">LmjM3</strain>
    </source>
</reference>
<evidence type="ECO:0000256" key="3">
    <source>
        <dbReference type="ARBA" id="ARBA00023136"/>
    </source>
</evidence>
<comment type="caution">
    <text evidence="8">The sequence shown here is derived from an EMBL/GenBank/DDBJ whole genome shotgun (WGS) entry which is preliminary data.</text>
</comment>
<dbReference type="Pfam" id="PF13505">
    <property type="entry name" value="OMP_b-brl"/>
    <property type="match status" value="1"/>
</dbReference>
<dbReference type="STRING" id="1518501.CQ10_19820"/>
<keyword evidence="4" id="KW-0998">Cell outer membrane</keyword>
<name>A0A0R3L1H2_9BRAD</name>
<evidence type="ECO:0000259" key="7">
    <source>
        <dbReference type="Pfam" id="PF13505"/>
    </source>
</evidence>
<dbReference type="InterPro" id="IPR011250">
    <property type="entry name" value="OMP/PagP_B-barrel"/>
</dbReference>
<evidence type="ECO:0000256" key="4">
    <source>
        <dbReference type="ARBA" id="ARBA00023237"/>
    </source>
</evidence>
<sequence length="274" mass="29541">MRRLLLVAVICGAASVAQAADMPDLPFLRGSFTEGLSTSTVNWQGGYIGGHAAYGTSNMNFANSTRTITARLLDGTEMESVQRISEWPIMGKVSAHGEGFGGFVGYNFQWTDVVVGVELNYTHGKFGGSQTGRMSRFFGLPSGYTVGATYEGTARMNISDMGTLRVRGGYAYGSFLPYMFAGVALGQADIIRTARVFGTQVNPAVAPPFNNVPFDVSATDAQYSHLIYGYSFGLGTEVMLIAGLFMRAEWEYVRFASSVDTSINTVRAGLGYKF</sequence>
<dbReference type="Proteomes" id="UP000051913">
    <property type="component" value="Unassembled WGS sequence"/>
</dbReference>
<organism evidence="8 9">
    <name type="scientific">Bradyrhizobium valentinum</name>
    <dbReference type="NCBI Taxonomy" id="1518501"/>
    <lineage>
        <taxon>Bacteria</taxon>
        <taxon>Pseudomonadati</taxon>
        <taxon>Pseudomonadota</taxon>
        <taxon>Alphaproteobacteria</taxon>
        <taxon>Hyphomicrobiales</taxon>
        <taxon>Nitrobacteraceae</taxon>
        <taxon>Bradyrhizobium</taxon>
    </lineage>
</organism>
<comment type="subcellular location">
    <subcellularLocation>
        <location evidence="1">Cell outer membrane</location>
    </subcellularLocation>
</comment>
<feature type="signal peptide" evidence="6">
    <location>
        <begin position="1"/>
        <end position="19"/>
    </location>
</feature>
<evidence type="ECO:0000256" key="1">
    <source>
        <dbReference type="ARBA" id="ARBA00004442"/>
    </source>
</evidence>
<dbReference type="OrthoDB" id="8001404at2"/>
<dbReference type="InterPro" id="IPR027385">
    <property type="entry name" value="Beta-barrel_OMP"/>
</dbReference>
<dbReference type="EMBL" id="LLXX01000157">
    <property type="protein sequence ID" value="KRR01646.1"/>
    <property type="molecule type" value="Genomic_DNA"/>
</dbReference>
<dbReference type="RefSeq" id="WP_057853383.1">
    <property type="nucleotide sequence ID" value="NZ_LLXX01000157.1"/>
</dbReference>
<comment type="similarity">
    <text evidence="5">Belongs to the Omp25/RopB family.</text>
</comment>
<evidence type="ECO:0000256" key="2">
    <source>
        <dbReference type="ARBA" id="ARBA00022729"/>
    </source>
</evidence>
<evidence type="ECO:0000256" key="6">
    <source>
        <dbReference type="SAM" id="SignalP"/>
    </source>
</evidence>
<evidence type="ECO:0000313" key="9">
    <source>
        <dbReference type="Proteomes" id="UP000051913"/>
    </source>
</evidence>
<proteinExistence type="inferred from homology"/>
<feature type="chain" id="PRO_5009796916" description="Outer membrane protein beta-barrel domain-containing protein" evidence="6">
    <location>
        <begin position="20"/>
        <end position="274"/>
    </location>
</feature>
<dbReference type="GO" id="GO:0009279">
    <property type="term" value="C:cell outer membrane"/>
    <property type="evidence" value="ECO:0007669"/>
    <property type="project" value="UniProtKB-SubCell"/>
</dbReference>
<dbReference type="SUPFAM" id="SSF56925">
    <property type="entry name" value="OMPA-like"/>
    <property type="match status" value="1"/>
</dbReference>